<keyword evidence="2" id="KW-1185">Reference proteome</keyword>
<dbReference type="InterPro" id="IPR047990">
    <property type="entry name" value="DLW39-like"/>
</dbReference>
<evidence type="ECO:0000313" key="2">
    <source>
        <dbReference type="Proteomes" id="UP000661894"/>
    </source>
</evidence>
<dbReference type="NCBIfam" id="NF038356">
    <property type="entry name" value="actino_DLW39"/>
    <property type="match status" value="1"/>
</dbReference>
<dbReference type="Proteomes" id="UP000661894">
    <property type="component" value="Unassembled WGS sequence"/>
</dbReference>
<comment type="caution">
    <text evidence="1">The sequence shown here is derived from an EMBL/GenBank/DDBJ whole genome shotgun (WGS) entry which is preliminary data.</text>
</comment>
<organism evidence="1 2">
    <name type="scientific">Oceanitalea stevensii</name>
    <dbReference type="NCBI Taxonomy" id="2763072"/>
    <lineage>
        <taxon>Bacteria</taxon>
        <taxon>Bacillati</taxon>
        <taxon>Actinomycetota</taxon>
        <taxon>Actinomycetes</taxon>
        <taxon>Micrococcales</taxon>
        <taxon>Bogoriellaceae</taxon>
        <taxon>Georgenia</taxon>
    </lineage>
</organism>
<proteinExistence type="predicted"/>
<protein>
    <submittedName>
        <fullName evidence="1">Uncharacterized protein</fullName>
    </submittedName>
</protein>
<evidence type="ECO:0000313" key="1">
    <source>
        <dbReference type="EMBL" id="MBD8061996.1"/>
    </source>
</evidence>
<gene>
    <name evidence="1" type="ORF">H9624_06640</name>
</gene>
<dbReference type="EMBL" id="JACSPO010000002">
    <property type="protein sequence ID" value="MBD8061996.1"/>
    <property type="molecule type" value="Genomic_DNA"/>
</dbReference>
<name>A0ABR8Z213_9MICO</name>
<dbReference type="RefSeq" id="WP_307784934.1">
    <property type="nucleotide sequence ID" value="NZ_JACSPO010000002.1"/>
</dbReference>
<sequence length="52" mass="5547">MKKILGLAALAGAGYAVWTKVKADREERELWAEVTDSFGGNTFPETGTSTTA</sequence>
<accession>A0ABR8Z213</accession>
<reference evidence="1 2" key="1">
    <citation type="submission" date="2020-08" db="EMBL/GenBank/DDBJ databases">
        <title>A Genomic Blueprint of the Chicken Gut Microbiome.</title>
        <authorList>
            <person name="Gilroy R."/>
            <person name="Ravi A."/>
            <person name="Getino M."/>
            <person name="Pursley I."/>
            <person name="Horton D.L."/>
            <person name="Alikhan N.-F."/>
            <person name="Baker D."/>
            <person name="Gharbi K."/>
            <person name="Hall N."/>
            <person name="Watson M."/>
            <person name="Adriaenssens E.M."/>
            <person name="Foster-Nyarko E."/>
            <person name="Jarju S."/>
            <person name="Secka A."/>
            <person name="Antonio M."/>
            <person name="Oren A."/>
            <person name="Chaudhuri R."/>
            <person name="La Ragione R.M."/>
            <person name="Hildebrand F."/>
            <person name="Pallen M.J."/>
        </authorList>
    </citation>
    <scope>NUCLEOTIDE SEQUENCE [LARGE SCALE GENOMIC DNA]</scope>
    <source>
        <strain evidence="1 2">Sa1BUA1</strain>
    </source>
</reference>